<dbReference type="AlphaFoldDB" id="A0A6P7YBN3"/>
<evidence type="ECO:0000256" key="2">
    <source>
        <dbReference type="SAM" id="SignalP"/>
    </source>
</evidence>
<dbReference type="InterPro" id="IPR036179">
    <property type="entry name" value="Ig-like_dom_sf"/>
</dbReference>
<evidence type="ECO:0000313" key="4">
    <source>
        <dbReference type="Proteomes" id="UP000515156"/>
    </source>
</evidence>
<proteinExistence type="predicted"/>
<evidence type="ECO:0000259" key="3">
    <source>
        <dbReference type="SMART" id="SM00409"/>
    </source>
</evidence>
<dbReference type="InParanoid" id="A0A6P7YBN3"/>
<keyword evidence="4" id="KW-1185">Reference proteome</keyword>
<protein>
    <submittedName>
        <fullName evidence="5">T-cell antigen CD7-like</fullName>
    </submittedName>
</protein>
<dbReference type="InterPro" id="IPR003599">
    <property type="entry name" value="Ig_sub"/>
</dbReference>
<dbReference type="SUPFAM" id="SSF48726">
    <property type="entry name" value="Immunoglobulin"/>
    <property type="match status" value="2"/>
</dbReference>
<feature type="transmembrane region" description="Helical" evidence="1">
    <location>
        <begin position="256"/>
        <end position="274"/>
    </location>
</feature>
<reference evidence="5" key="1">
    <citation type="submission" date="2025-08" db="UniProtKB">
        <authorList>
            <consortium name="RefSeq"/>
        </authorList>
    </citation>
    <scope>IDENTIFICATION</scope>
</reference>
<keyword evidence="1" id="KW-0472">Membrane</keyword>
<dbReference type="OrthoDB" id="9899013at2759"/>
<dbReference type="SMART" id="SM00409">
    <property type="entry name" value="IG"/>
    <property type="match status" value="2"/>
</dbReference>
<dbReference type="Gene3D" id="2.60.40.10">
    <property type="entry name" value="Immunoglobulins"/>
    <property type="match status" value="2"/>
</dbReference>
<feature type="domain" description="Immunoglobulin" evidence="3">
    <location>
        <begin position="147"/>
        <end position="247"/>
    </location>
</feature>
<dbReference type="PANTHER" id="PTHR15343">
    <property type="entry name" value="CD7"/>
    <property type="match status" value="1"/>
</dbReference>
<dbReference type="GeneID" id="115472260"/>
<dbReference type="InterPro" id="IPR013783">
    <property type="entry name" value="Ig-like_fold"/>
</dbReference>
<name>A0A6P7YBN3_9AMPH</name>
<dbReference type="KEGG" id="muo:115472260"/>
<dbReference type="RefSeq" id="XP_030062326.1">
    <property type="nucleotide sequence ID" value="XM_030206466.1"/>
</dbReference>
<gene>
    <name evidence="5" type="primary">LOC115472260</name>
</gene>
<feature type="chain" id="PRO_5028366185" evidence="2">
    <location>
        <begin position="28"/>
        <end position="320"/>
    </location>
</feature>
<dbReference type="Proteomes" id="UP000515156">
    <property type="component" value="Chromosome 6"/>
</dbReference>
<keyword evidence="1" id="KW-1133">Transmembrane helix</keyword>
<accession>A0A6P7YBN3</accession>
<dbReference type="PANTHER" id="PTHR15343:SF0">
    <property type="entry name" value="T-CELL ANTIGEN CD7"/>
    <property type="match status" value="1"/>
</dbReference>
<dbReference type="InterPro" id="IPR039090">
    <property type="entry name" value="CD7"/>
</dbReference>
<dbReference type="GO" id="GO:0016020">
    <property type="term" value="C:membrane"/>
    <property type="evidence" value="ECO:0007669"/>
    <property type="project" value="InterPro"/>
</dbReference>
<keyword evidence="2" id="KW-0732">Signal</keyword>
<sequence>MFFVVMSLTQSCSLLLFLLGFLSPIESKGAEINQSPNKIIVQKGGSVQITCSFTFEGRPVGVYLRRRLTESIIYIQNNGDKRFDRNHTEVSGIVNNFTVTLHQLQENDSDLYLCDGSIYTSVVQRIQGRGTLVIVTESKGAEINQSPNKIIVQKGGSVQITCSFTFEGRPVGVYLRRRLTESIIYIQNNGDKRFDRNHTEVSGIVNNFTVTLHQLQENDSDLYLCDGSIYTSVVQRIQGRGTLVIVTDFQQEWKSYLLIMLGVIILFLIGFLIFHAESLRMDVKHCYKPKKKTNQNLVYEDMSYSLKRNTKSNPTYYLAS</sequence>
<feature type="signal peptide" evidence="2">
    <location>
        <begin position="1"/>
        <end position="27"/>
    </location>
</feature>
<evidence type="ECO:0000256" key="1">
    <source>
        <dbReference type="SAM" id="Phobius"/>
    </source>
</evidence>
<dbReference type="InterPro" id="IPR013106">
    <property type="entry name" value="Ig_V-set"/>
</dbReference>
<dbReference type="GO" id="GO:0002250">
    <property type="term" value="P:adaptive immune response"/>
    <property type="evidence" value="ECO:0007669"/>
    <property type="project" value="InterPro"/>
</dbReference>
<organism evidence="4 5">
    <name type="scientific">Microcaecilia unicolor</name>
    <dbReference type="NCBI Taxonomy" id="1415580"/>
    <lineage>
        <taxon>Eukaryota</taxon>
        <taxon>Metazoa</taxon>
        <taxon>Chordata</taxon>
        <taxon>Craniata</taxon>
        <taxon>Vertebrata</taxon>
        <taxon>Euteleostomi</taxon>
        <taxon>Amphibia</taxon>
        <taxon>Gymnophiona</taxon>
        <taxon>Siphonopidae</taxon>
        <taxon>Microcaecilia</taxon>
    </lineage>
</organism>
<keyword evidence="1" id="KW-0812">Transmembrane</keyword>
<dbReference type="Pfam" id="PF07686">
    <property type="entry name" value="V-set"/>
    <property type="match status" value="2"/>
</dbReference>
<evidence type="ECO:0000313" key="5">
    <source>
        <dbReference type="RefSeq" id="XP_030062326.1"/>
    </source>
</evidence>
<feature type="domain" description="Immunoglobulin" evidence="3">
    <location>
        <begin position="36"/>
        <end position="136"/>
    </location>
</feature>
<dbReference type="GO" id="GO:0038023">
    <property type="term" value="F:signaling receptor activity"/>
    <property type="evidence" value="ECO:0007669"/>
    <property type="project" value="InterPro"/>
</dbReference>